<dbReference type="SUPFAM" id="SSF52540">
    <property type="entry name" value="P-loop containing nucleoside triphosphate hydrolases"/>
    <property type="match status" value="1"/>
</dbReference>
<evidence type="ECO:0000259" key="5">
    <source>
        <dbReference type="PROSITE" id="PS50893"/>
    </source>
</evidence>
<dbReference type="AlphaFoldDB" id="A0A062VLU6"/>
<dbReference type="GO" id="GO:0005524">
    <property type="term" value="F:ATP binding"/>
    <property type="evidence" value="ECO:0007669"/>
    <property type="project" value="UniProtKB-KW"/>
</dbReference>
<dbReference type="PROSITE" id="PS50893">
    <property type="entry name" value="ABC_TRANSPORTER_2"/>
    <property type="match status" value="1"/>
</dbReference>
<dbReference type="GO" id="GO:0140359">
    <property type="term" value="F:ABC-type transporter activity"/>
    <property type="evidence" value="ECO:0007669"/>
    <property type="project" value="InterPro"/>
</dbReference>
<dbReference type="PANTHER" id="PTHR46743:SF2">
    <property type="entry name" value="TEICHOIC ACIDS EXPORT ATP-BINDING PROTEIN TAGH"/>
    <property type="match status" value="1"/>
</dbReference>
<feature type="domain" description="ABC transporter" evidence="5">
    <location>
        <begin position="23"/>
        <end position="249"/>
    </location>
</feature>
<dbReference type="InterPro" id="IPR050683">
    <property type="entry name" value="Bact_Polysacc_Export_ATP-bd"/>
</dbReference>
<comment type="caution">
    <text evidence="6">The sequence shown here is derived from an EMBL/GenBank/DDBJ whole genome shotgun (WGS) entry which is preliminary data.</text>
</comment>
<dbReference type="Pfam" id="PF00005">
    <property type="entry name" value="ABC_tran"/>
    <property type="match status" value="1"/>
</dbReference>
<dbReference type="InterPro" id="IPR027417">
    <property type="entry name" value="P-loop_NTPase"/>
</dbReference>
<comment type="similarity">
    <text evidence="1">Belongs to the ABC transporter superfamily.</text>
</comment>
<dbReference type="InterPro" id="IPR015860">
    <property type="entry name" value="ABC_transpr_TagH-like"/>
</dbReference>
<dbReference type="STRING" id="1280954.HPO_01370"/>
<evidence type="ECO:0000313" key="6">
    <source>
        <dbReference type="EMBL" id="KDA00637.1"/>
    </source>
</evidence>
<evidence type="ECO:0000313" key="7">
    <source>
        <dbReference type="Proteomes" id="UP000027100"/>
    </source>
</evidence>
<dbReference type="eggNOG" id="COG1134">
    <property type="taxonomic scope" value="Bacteria"/>
</dbReference>
<dbReference type="OrthoDB" id="9778870at2"/>
<evidence type="ECO:0000256" key="3">
    <source>
        <dbReference type="ARBA" id="ARBA00022741"/>
    </source>
</evidence>
<dbReference type="RefSeq" id="WP_051612150.1">
    <property type="nucleotide sequence ID" value="NZ_ARYM01000001.1"/>
</dbReference>
<dbReference type="InterPro" id="IPR003439">
    <property type="entry name" value="ABC_transporter-like_ATP-bd"/>
</dbReference>
<dbReference type="Proteomes" id="UP000027100">
    <property type="component" value="Unassembled WGS sequence"/>
</dbReference>
<keyword evidence="4" id="KW-0067">ATP-binding</keyword>
<dbReference type="InterPro" id="IPR003593">
    <property type="entry name" value="AAA+_ATPase"/>
</dbReference>
<dbReference type="EMBL" id="ARYM01000001">
    <property type="protein sequence ID" value="KDA00637.1"/>
    <property type="molecule type" value="Genomic_DNA"/>
</dbReference>
<protein>
    <submittedName>
        <fullName evidence="6">ABC transporter-like protein</fullName>
    </submittedName>
</protein>
<dbReference type="GO" id="GO:0016020">
    <property type="term" value="C:membrane"/>
    <property type="evidence" value="ECO:0007669"/>
    <property type="project" value="InterPro"/>
</dbReference>
<accession>A0A062VLU6</accession>
<dbReference type="PATRIC" id="fig|1280954.3.peg.281"/>
<dbReference type="GO" id="GO:0016887">
    <property type="term" value="F:ATP hydrolysis activity"/>
    <property type="evidence" value="ECO:0007669"/>
    <property type="project" value="InterPro"/>
</dbReference>
<evidence type="ECO:0000256" key="4">
    <source>
        <dbReference type="ARBA" id="ARBA00022840"/>
    </source>
</evidence>
<dbReference type="SMART" id="SM00382">
    <property type="entry name" value="AAA"/>
    <property type="match status" value="1"/>
</dbReference>
<name>A0A062VLU6_9PROT</name>
<dbReference type="PANTHER" id="PTHR46743">
    <property type="entry name" value="TEICHOIC ACIDS EXPORT ATP-BINDING PROTEIN TAGH"/>
    <property type="match status" value="1"/>
</dbReference>
<evidence type="ECO:0000256" key="1">
    <source>
        <dbReference type="ARBA" id="ARBA00005417"/>
    </source>
</evidence>
<dbReference type="CDD" id="cd03220">
    <property type="entry name" value="ABC_KpsT_Wzt"/>
    <property type="match status" value="1"/>
</dbReference>
<gene>
    <name evidence="6" type="ORF">HPO_01370</name>
</gene>
<keyword evidence="7" id="KW-1185">Reference proteome</keyword>
<keyword evidence="3" id="KW-0547">Nucleotide-binding</keyword>
<keyword evidence="2" id="KW-0813">Transport</keyword>
<evidence type="ECO:0000256" key="2">
    <source>
        <dbReference type="ARBA" id="ARBA00022448"/>
    </source>
</evidence>
<organism evidence="6 7">
    <name type="scientific">Hyphomonas polymorpha PS728</name>
    <dbReference type="NCBI Taxonomy" id="1280954"/>
    <lineage>
        <taxon>Bacteria</taxon>
        <taxon>Pseudomonadati</taxon>
        <taxon>Pseudomonadota</taxon>
        <taxon>Alphaproteobacteria</taxon>
        <taxon>Hyphomonadales</taxon>
        <taxon>Hyphomonadaceae</taxon>
        <taxon>Hyphomonas</taxon>
    </lineage>
</organism>
<sequence length="256" mass="27515">MPSIIIDNASVRYPVFDTSSRSLKVSLLSRIGVGGKQGPAYVRALSDISLTIGDGERLGLVGRNGAGKSTLLRLIGGLIAPSSGQVKTKGRVIPVIERGIGIHPELTGRQNIELPLRLLGATKAEVLAARDEIPDFTGLGEFIDLPYKTYSEGMKARLVFALCTSIPADVLVLDEWLGAGDIDFTERAQRRLTEFLSRSRTLVLASHSLELIERVSTRVAWIDGGRVRMTGDPAEVCDAYRHHMSAAAPGQVAAAE</sequence>
<proteinExistence type="inferred from homology"/>
<dbReference type="Gene3D" id="3.40.50.300">
    <property type="entry name" value="P-loop containing nucleotide triphosphate hydrolases"/>
    <property type="match status" value="1"/>
</dbReference>
<reference evidence="6 7" key="1">
    <citation type="journal article" date="2014" name="Antonie Van Leeuwenhoek">
        <title>Hyphomonas beringensis sp. nov. and Hyphomonas chukchiensis sp. nov., isolated from surface seawater of the Bering Sea and Chukchi Sea.</title>
        <authorList>
            <person name="Li C."/>
            <person name="Lai Q."/>
            <person name="Li G."/>
            <person name="Dong C."/>
            <person name="Wang J."/>
            <person name="Liao Y."/>
            <person name="Shao Z."/>
        </authorList>
    </citation>
    <scope>NUCLEOTIDE SEQUENCE [LARGE SCALE GENOMIC DNA]</scope>
    <source>
        <strain evidence="6 7">PS728</strain>
    </source>
</reference>